<keyword evidence="10" id="KW-0482">Metalloprotease</keyword>
<evidence type="ECO:0000256" key="2">
    <source>
        <dbReference type="ARBA" id="ARBA00001947"/>
    </source>
</evidence>
<dbReference type="EC" id="3.4.11.2" evidence="4"/>
<dbReference type="SUPFAM" id="SSF63737">
    <property type="entry name" value="Leukotriene A4 hydrolase N-terminal domain"/>
    <property type="match status" value="1"/>
</dbReference>
<evidence type="ECO:0000256" key="6">
    <source>
        <dbReference type="ARBA" id="ARBA00022670"/>
    </source>
</evidence>
<evidence type="ECO:0000259" key="11">
    <source>
        <dbReference type="Pfam" id="PF01433"/>
    </source>
</evidence>
<proteinExistence type="inferred from homology"/>
<dbReference type="GO" id="GO:0005615">
    <property type="term" value="C:extracellular space"/>
    <property type="evidence" value="ECO:0007669"/>
    <property type="project" value="TreeGrafter"/>
</dbReference>
<evidence type="ECO:0000256" key="3">
    <source>
        <dbReference type="ARBA" id="ARBA00010136"/>
    </source>
</evidence>
<keyword evidence="7" id="KW-0479">Metal-binding</keyword>
<dbReference type="InterPro" id="IPR001930">
    <property type="entry name" value="Peptidase_M1"/>
</dbReference>
<feature type="domain" description="Peptidase M1 membrane alanine aminopeptidase" evidence="11">
    <location>
        <begin position="253"/>
        <end position="461"/>
    </location>
</feature>
<name>A0A9D2BGT3_9BACT</name>
<evidence type="ECO:0000256" key="1">
    <source>
        <dbReference type="ARBA" id="ARBA00000098"/>
    </source>
</evidence>
<dbReference type="EMBL" id="DXEL01000074">
    <property type="protein sequence ID" value="HIX75508.1"/>
    <property type="molecule type" value="Genomic_DNA"/>
</dbReference>
<organism evidence="13 14">
    <name type="scientific">Candidatus Parabacteroides intestinipullorum</name>
    <dbReference type="NCBI Taxonomy" id="2838723"/>
    <lineage>
        <taxon>Bacteria</taxon>
        <taxon>Pseudomonadati</taxon>
        <taxon>Bacteroidota</taxon>
        <taxon>Bacteroidia</taxon>
        <taxon>Bacteroidales</taxon>
        <taxon>Tannerellaceae</taxon>
        <taxon>Parabacteroides</taxon>
    </lineage>
</organism>
<dbReference type="AlphaFoldDB" id="A0A9D2BGT3"/>
<dbReference type="GO" id="GO:0042277">
    <property type="term" value="F:peptide binding"/>
    <property type="evidence" value="ECO:0007669"/>
    <property type="project" value="TreeGrafter"/>
</dbReference>
<dbReference type="InterPro" id="IPR014782">
    <property type="entry name" value="Peptidase_M1_dom"/>
</dbReference>
<accession>A0A9D2BGT3</accession>
<dbReference type="CDD" id="cd09602">
    <property type="entry name" value="M1_APN"/>
    <property type="match status" value="1"/>
</dbReference>
<dbReference type="GO" id="GO:0043171">
    <property type="term" value="P:peptide catabolic process"/>
    <property type="evidence" value="ECO:0007669"/>
    <property type="project" value="TreeGrafter"/>
</dbReference>
<dbReference type="InterPro" id="IPR045357">
    <property type="entry name" value="Aminopeptidase_N-like_N"/>
</dbReference>
<evidence type="ECO:0000259" key="12">
    <source>
        <dbReference type="Pfam" id="PF17900"/>
    </source>
</evidence>
<comment type="caution">
    <text evidence="13">The sequence shown here is derived from an EMBL/GenBank/DDBJ whole genome shotgun (WGS) entry which is preliminary data.</text>
</comment>
<dbReference type="Pfam" id="PF17900">
    <property type="entry name" value="Peptidase_M1_N"/>
    <property type="match status" value="1"/>
</dbReference>
<dbReference type="GO" id="GO:0070006">
    <property type="term" value="F:metalloaminopeptidase activity"/>
    <property type="evidence" value="ECO:0007669"/>
    <property type="project" value="TreeGrafter"/>
</dbReference>
<feature type="domain" description="Aminopeptidase N-like N-terminal" evidence="12">
    <location>
        <begin position="139"/>
        <end position="209"/>
    </location>
</feature>
<dbReference type="InterPro" id="IPR042097">
    <property type="entry name" value="Aminopeptidase_N-like_N_sf"/>
</dbReference>
<dbReference type="PANTHER" id="PTHR11533">
    <property type="entry name" value="PROTEASE M1 ZINC METALLOPROTEASE"/>
    <property type="match status" value="1"/>
</dbReference>
<evidence type="ECO:0000256" key="5">
    <source>
        <dbReference type="ARBA" id="ARBA00015611"/>
    </source>
</evidence>
<gene>
    <name evidence="13" type="ORF">H9977_10820</name>
</gene>
<reference evidence="13" key="1">
    <citation type="journal article" date="2021" name="PeerJ">
        <title>Extensive microbial diversity within the chicken gut microbiome revealed by metagenomics and culture.</title>
        <authorList>
            <person name="Gilroy R."/>
            <person name="Ravi A."/>
            <person name="Getino M."/>
            <person name="Pursley I."/>
            <person name="Horton D.L."/>
            <person name="Alikhan N.F."/>
            <person name="Baker D."/>
            <person name="Gharbi K."/>
            <person name="Hall N."/>
            <person name="Watson M."/>
            <person name="Adriaenssens E.M."/>
            <person name="Foster-Nyarko E."/>
            <person name="Jarju S."/>
            <person name="Secka A."/>
            <person name="Antonio M."/>
            <person name="Oren A."/>
            <person name="Chaudhuri R.R."/>
            <person name="La Ragione R."/>
            <person name="Hildebrand F."/>
            <person name="Pallen M.J."/>
        </authorList>
    </citation>
    <scope>NUCLEOTIDE SEQUENCE</scope>
    <source>
        <strain evidence="13">ChiGjej6B6-14162</strain>
    </source>
</reference>
<dbReference type="Pfam" id="PF01433">
    <property type="entry name" value="Peptidase_M1"/>
    <property type="match status" value="1"/>
</dbReference>
<dbReference type="GO" id="GO:0016285">
    <property type="term" value="F:alanyl aminopeptidase activity"/>
    <property type="evidence" value="ECO:0007669"/>
    <property type="project" value="UniProtKB-EC"/>
</dbReference>
<dbReference type="Gene3D" id="2.60.40.1730">
    <property type="entry name" value="tricorn interacting facor f3 domain"/>
    <property type="match status" value="1"/>
</dbReference>
<reference evidence="13" key="2">
    <citation type="submission" date="2021-04" db="EMBL/GenBank/DDBJ databases">
        <authorList>
            <person name="Gilroy R."/>
        </authorList>
    </citation>
    <scope>NUCLEOTIDE SEQUENCE</scope>
    <source>
        <strain evidence="13">ChiGjej6B6-14162</strain>
    </source>
</reference>
<evidence type="ECO:0000256" key="8">
    <source>
        <dbReference type="ARBA" id="ARBA00022801"/>
    </source>
</evidence>
<dbReference type="PANTHER" id="PTHR11533:SF299">
    <property type="entry name" value="AMINOPEPTIDASE"/>
    <property type="match status" value="1"/>
</dbReference>
<comment type="catalytic activity">
    <reaction evidence="1">
        <text>Release of an N-terminal amino acid, Xaa-|-Yaa- from a peptide, amide or arylamide. Xaa is preferably Ala, but may be most amino acids including Pro (slow action). When a terminal hydrophobic residue is followed by a prolyl residue, the two may be released as an intact Xaa-Pro dipeptide.</text>
        <dbReference type="EC" id="3.4.11.2"/>
    </reaction>
</comment>
<keyword evidence="8" id="KW-0378">Hydrolase</keyword>
<keyword evidence="13" id="KW-0031">Aminopeptidase</keyword>
<dbReference type="PRINTS" id="PR00756">
    <property type="entry name" value="ALADIPTASE"/>
</dbReference>
<dbReference type="GO" id="GO:0006508">
    <property type="term" value="P:proteolysis"/>
    <property type="evidence" value="ECO:0007669"/>
    <property type="project" value="UniProtKB-KW"/>
</dbReference>
<dbReference type="GO" id="GO:0005737">
    <property type="term" value="C:cytoplasm"/>
    <property type="evidence" value="ECO:0007669"/>
    <property type="project" value="TreeGrafter"/>
</dbReference>
<dbReference type="Gene3D" id="1.10.390.10">
    <property type="entry name" value="Neutral Protease Domain 2"/>
    <property type="match status" value="1"/>
</dbReference>
<sequence>MGSKIWMVASIVLMGLLACDDEKRLDELERPGVSRELADFRKANFREVRYDLRFSIPEERVEPVTGQVTVGVTIEEDGPLILDFRNGEVRSLSLNGDTVPYRVADEHVVIDKEHVRKGENQVSLSFVSADQSLNRRDDLLYTLLVPDRARTVFPCFDQPNMKSRFSLTLELPRAWEAVSNGAIRKIDSLSVEGRKRISFAETEPLSTYLFSFVAGRLERERFERDGREISIYHRETDPKKRAQCPDIADEVFDALAWQEAFTGIDYPFAKYDLIILPGFQFGGMEHTGATLYNDRRMFLDEHPTLDDQLGRSALIAHETSHMWFGDYVTMDWFDDVWTKEVFANYFASRIVEPLYPEVDHRLNFISDYVPSAYAEDRTAGSNPIKQKLDNLSDAGLVYGNIIYNKSPMVMEMLVRVLGEEAFRKGIREYLTTYAYGNATWEGLIRILDQYTDEDLEAWSRVWVHEKGMPELSASVSNGRLIVTQRDPWGRGLLWPQRLSYLVRTGDKTEVVDLEMTGSTDRTEVGLTLPVDSSTVVIPNRDGRGYGFFRVGEAESSALWQEMRRSDDALLKGSLLITLYENLCRSTISPQAFSDEILAYLPQEKNALLYSMALGYLGKCQARYDLDARPAEAMLWRIVTSDPDPVRRSQAFRLYRSVAESDEATHRLYRIWKEQVEPADCPLSERDYINLSYTLALRLPDQSDAIVAEQRTRITNPDRLREYDFISPAVSPDAARRDSVFAALLIAENRRVEPWASSALSFLNDRSREAESVKYIRPALEAMPEIQRTGDIFFPKSWAGALLGNHHSEAARREVEAFFAAHPDFPVMLGNKIKQQADFGILPGK</sequence>
<keyword evidence="6" id="KW-0645">Protease</keyword>
<evidence type="ECO:0000256" key="7">
    <source>
        <dbReference type="ARBA" id="ARBA00022723"/>
    </source>
</evidence>
<evidence type="ECO:0000256" key="9">
    <source>
        <dbReference type="ARBA" id="ARBA00022833"/>
    </source>
</evidence>
<comment type="cofactor">
    <cofactor evidence="2">
        <name>Zn(2+)</name>
        <dbReference type="ChEBI" id="CHEBI:29105"/>
    </cofactor>
</comment>
<dbReference type="PROSITE" id="PS51257">
    <property type="entry name" value="PROKAR_LIPOPROTEIN"/>
    <property type="match status" value="1"/>
</dbReference>
<dbReference type="GO" id="GO:0016020">
    <property type="term" value="C:membrane"/>
    <property type="evidence" value="ECO:0007669"/>
    <property type="project" value="TreeGrafter"/>
</dbReference>
<evidence type="ECO:0000256" key="10">
    <source>
        <dbReference type="ARBA" id="ARBA00023049"/>
    </source>
</evidence>
<dbReference type="SUPFAM" id="SSF55486">
    <property type="entry name" value="Metalloproteases ('zincins'), catalytic domain"/>
    <property type="match status" value="1"/>
</dbReference>
<evidence type="ECO:0000256" key="4">
    <source>
        <dbReference type="ARBA" id="ARBA00012564"/>
    </source>
</evidence>
<dbReference type="GO" id="GO:0008270">
    <property type="term" value="F:zinc ion binding"/>
    <property type="evidence" value="ECO:0007669"/>
    <property type="project" value="InterPro"/>
</dbReference>
<dbReference type="Proteomes" id="UP000886740">
    <property type="component" value="Unassembled WGS sequence"/>
</dbReference>
<dbReference type="InterPro" id="IPR027268">
    <property type="entry name" value="Peptidase_M4/M1_CTD_sf"/>
</dbReference>
<evidence type="ECO:0000313" key="13">
    <source>
        <dbReference type="EMBL" id="HIX75508.1"/>
    </source>
</evidence>
<protein>
    <recommendedName>
        <fullName evidence="5">Aminopeptidase N</fullName>
        <ecNumber evidence="4">3.4.11.2</ecNumber>
    </recommendedName>
</protein>
<keyword evidence="9" id="KW-0862">Zinc</keyword>
<comment type="similarity">
    <text evidence="3">Belongs to the peptidase M1 family.</text>
</comment>
<dbReference type="InterPro" id="IPR050344">
    <property type="entry name" value="Peptidase_M1_aminopeptidases"/>
</dbReference>
<evidence type="ECO:0000313" key="14">
    <source>
        <dbReference type="Proteomes" id="UP000886740"/>
    </source>
</evidence>